<evidence type="ECO:0000256" key="2">
    <source>
        <dbReference type="ARBA" id="ARBA00023125"/>
    </source>
</evidence>
<dbReference type="InterPro" id="IPR020449">
    <property type="entry name" value="Tscrpt_reg_AraC-type_HTH"/>
</dbReference>
<dbReference type="Pfam" id="PF12833">
    <property type="entry name" value="HTH_18"/>
    <property type="match status" value="1"/>
</dbReference>
<dbReference type="PANTHER" id="PTHR43280:SF2">
    <property type="entry name" value="HTH-TYPE TRANSCRIPTIONAL REGULATOR EXSA"/>
    <property type="match status" value="1"/>
</dbReference>
<dbReference type="SUPFAM" id="SSF46689">
    <property type="entry name" value="Homeodomain-like"/>
    <property type="match status" value="1"/>
</dbReference>
<organism evidence="5 6">
    <name type="scientific">Paenibacillus piri</name>
    <dbReference type="NCBI Taxonomy" id="2547395"/>
    <lineage>
        <taxon>Bacteria</taxon>
        <taxon>Bacillati</taxon>
        <taxon>Bacillota</taxon>
        <taxon>Bacilli</taxon>
        <taxon>Bacillales</taxon>
        <taxon>Paenibacillaceae</taxon>
        <taxon>Paenibacillus</taxon>
    </lineage>
</organism>
<evidence type="ECO:0000259" key="4">
    <source>
        <dbReference type="PROSITE" id="PS01124"/>
    </source>
</evidence>
<evidence type="ECO:0000256" key="3">
    <source>
        <dbReference type="ARBA" id="ARBA00023163"/>
    </source>
</evidence>
<dbReference type="GO" id="GO:0003700">
    <property type="term" value="F:DNA-binding transcription factor activity"/>
    <property type="evidence" value="ECO:0007669"/>
    <property type="project" value="InterPro"/>
</dbReference>
<dbReference type="InterPro" id="IPR009057">
    <property type="entry name" value="Homeodomain-like_sf"/>
</dbReference>
<gene>
    <name evidence="5" type="ORF">E1757_02830</name>
</gene>
<accession>A0A4R5KZR8</accession>
<name>A0A4R5KZR8_9BACL</name>
<dbReference type="Proteomes" id="UP000295636">
    <property type="component" value="Unassembled WGS sequence"/>
</dbReference>
<comment type="caution">
    <text evidence="5">The sequence shown here is derived from an EMBL/GenBank/DDBJ whole genome shotgun (WGS) entry which is preliminary data.</text>
</comment>
<dbReference type="Gene3D" id="1.10.10.60">
    <property type="entry name" value="Homeodomain-like"/>
    <property type="match status" value="2"/>
</dbReference>
<evidence type="ECO:0000313" key="5">
    <source>
        <dbReference type="EMBL" id="TDG00581.1"/>
    </source>
</evidence>
<dbReference type="PANTHER" id="PTHR43280">
    <property type="entry name" value="ARAC-FAMILY TRANSCRIPTIONAL REGULATOR"/>
    <property type="match status" value="1"/>
</dbReference>
<dbReference type="AlphaFoldDB" id="A0A4R5KZR8"/>
<keyword evidence="3" id="KW-0804">Transcription</keyword>
<dbReference type="InterPro" id="IPR018062">
    <property type="entry name" value="HTH_AraC-typ_CS"/>
</dbReference>
<proteinExistence type="predicted"/>
<sequence>MAMQHSYRIMEKPVQNYSFSDVVPVYYHSSQSPRTVPQNRPNLTQKFESSMSNEYANVIELEERLSKTVMKCTARKLRETMDSIAISLDYIQQADTVAARRVYLQLIHAMIRTIYKSGISLHEVLRNHADYHADIEQFQTKQEIHEFVEQLCISICSNLADPRIDKYHRIVWEVTSYIDEHFNQDFGLGQLSERMNCSSTYINRLLKQHTGSTFYNLLTEKRIIHSKQLLSMNDLTINRISEEVGYNNVHSFIRAFKRSEGITPGQFREFLMGDGMEFEC</sequence>
<dbReference type="SMART" id="SM00342">
    <property type="entry name" value="HTH_ARAC"/>
    <property type="match status" value="1"/>
</dbReference>
<dbReference type="InterPro" id="IPR018060">
    <property type="entry name" value="HTH_AraC"/>
</dbReference>
<keyword evidence="1" id="KW-0805">Transcription regulation</keyword>
<reference evidence="5 6" key="1">
    <citation type="submission" date="2019-03" db="EMBL/GenBank/DDBJ databases">
        <title>This is whole genome sequence of Paenibacillus sp MS74 strain.</title>
        <authorList>
            <person name="Trinh H.N."/>
        </authorList>
    </citation>
    <scope>NUCLEOTIDE SEQUENCE [LARGE SCALE GENOMIC DNA]</scope>
    <source>
        <strain evidence="5 6">MS74</strain>
    </source>
</reference>
<evidence type="ECO:0000256" key="1">
    <source>
        <dbReference type="ARBA" id="ARBA00023015"/>
    </source>
</evidence>
<dbReference type="PROSITE" id="PS00041">
    <property type="entry name" value="HTH_ARAC_FAMILY_1"/>
    <property type="match status" value="1"/>
</dbReference>
<dbReference type="PRINTS" id="PR00032">
    <property type="entry name" value="HTHARAC"/>
</dbReference>
<dbReference type="OrthoDB" id="2666441at2"/>
<keyword evidence="2" id="KW-0238">DNA-binding</keyword>
<protein>
    <submittedName>
        <fullName evidence="5">AraC family transcriptional regulator</fullName>
    </submittedName>
</protein>
<feature type="domain" description="HTH araC/xylS-type" evidence="4">
    <location>
        <begin position="172"/>
        <end position="270"/>
    </location>
</feature>
<dbReference type="PROSITE" id="PS01124">
    <property type="entry name" value="HTH_ARAC_FAMILY_2"/>
    <property type="match status" value="1"/>
</dbReference>
<dbReference type="EMBL" id="SMRT01000001">
    <property type="protein sequence ID" value="TDG00581.1"/>
    <property type="molecule type" value="Genomic_DNA"/>
</dbReference>
<dbReference type="GO" id="GO:0043565">
    <property type="term" value="F:sequence-specific DNA binding"/>
    <property type="evidence" value="ECO:0007669"/>
    <property type="project" value="InterPro"/>
</dbReference>
<evidence type="ECO:0000313" key="6">
    <source>
        <dbReference type="Proteomes" id="UP000295636"/>
    </source>
</evidence>
<keyword evidence="6" id="KW-1185">Reference proteome</keyword>